<sequence>MKKLLIILQFVFTFLVTLPVFSQDKIAITEEDYSNQSVEMADQMRDNGKIYVVVAVVATILGGMFVYLYAIDKKVAKLEEMVNEQEA</sequence>
<dbReference type="Pfam" id="PF20077">
    <property type="entry name" value="CcmD_alt"/>
    <property type="match status" value="1"/>
</dbReference>
<dbReference type="AlphaFoldDB" id="A0A315ZAJ9"/>
<evidence type="ECO:0008006" key="4">
    <source>
        <dbReference type="Google" id="ProtNLM"/>
    </source>
</evidence>
<name>A0A315ZAJ9_SEDFL</name>
<dbReference type="OrthoDB" id="886941at2"/>
<keyword evidence="3" id="KW-1185">Reference proteome</keyword>
<dbReference type="EMBL" id="QGDO01000002">
    <property type="protein sequence ID" value="PWJ42616.1"/>
    <property type="molecule type" value="Genomic_DNA"/>
</dbReference>
<evidence type="ECO:0000313" key="2">
    <source>
        <dbReference type="EMBL" id="PWJ42616.1"/>
    </source>
</evidence>
<evidence type="ECO:0000256" key="1">
    <source>
        <dbReference type="SAM" id="Phobius"/>
    </source>
</evidence>
<feature type="transmembrane region" description="Helical" evidence="1">
    <location>
        <begin position="50"/>
        <end position="71"/>
    </location>
</feature>
<dbReference type="Proteomes" id="UP000245535">
    <property type="component" value="Unassembled WGS sequence"/>
</dbReference>
<evidence type="ECO:0000313" key="3">
    <source>
        <dbReference type="Proteomes" id="UP000245535"/>
    </source>
</evidence>
<keyword evidence="1" id="KW-1133">Transmembrane helix</keyword>
<organism evidence="2 3">
    <name type="scientific">Sediminitomix flava</name>
    <dbReference type="NCBI Taxonomy" id="379075"/>
    <lineage>
        <taxon>Bacteria</taxon>
        <taxon>Pseudomonadati</taxon>
        <taxon>Bacteroidota</taxon>
        <taxon>Cytophagia</taxon>
        <taxon>Cytophagales</taxon>
        <taxon>Flammeovirgaceae</taxon>
        <taxon>Sediminitomix</taxon>
    </lineage>
</organism>
<protein>
    <recommendedName>
        <fullName evidence="4">CcmD family protein</fullName>
    </recommendedName>
</protein>
<accession>A0A315ZAJ9</accession>
<gene>
    <name evidence="2" type="ORF">BC781_102160</name>
</gene>
<keyword evidence="1" id="KW-0812">Transmembrane</keyword>
<keyword evidence="1" id="KW-0472">Membrane</keyword>
<reference evidence="2 3" key="1">
    <citation type="submission" date="2018-03" db="EMBL/GenBank/DDBJ databases">
        <title>Genomic Encyclopedia of Archaeal and Bacterial Type Strains, Phase II (KMG-II): from individual species to whole genera.</title>
        <authorList>
            <person name="Goeker M."/>
        </authorList>
    </citation>
    <scope>NUCLEOTIDE SEQUENCE [LARGE SCALE GENOMIC DNA]</scope>
    <source>
        <strain evidence="2 3">DSM 28229</strain>
    </source>
</reference>
<comment type="caution">
    <text evidence="2">The sequence shown here is derived from an EMBL/GenBank/DDBJ whole genome shotgun (WGS) entry which is preliminary data.</text>
</comment>
<proteinExistence type="predicted"/>
<dbReference type="RefSeq" id="WP_109616752.1">
    <property type="nucleotide sequence ID" value="NZ_QGDO01000002.1"/>
</dbReference>